<keyword evidence="2 14" id="KW-0813">Transport</keyword>
<comment type="catalytic activity">
    <reaction evidence="14">
        <text>a ubiquinone + n Na(+)(in) + NADH + H(+) = a ubiquinol + n Na(+)(out) + NAD(+)</text>
        <dbReference type="Rhea" id="RHEA:47748"/>
        <dbReference type="Rhea" id="RHEA-COMP:9565"/>
        <dbReference type="Rhea" id="RHEA-COMP:9566"/>
        <dbReference type="ChEBI" id="CHEBI:15378"/>
        <dbReference type="ChEBI" id="CHEBI:16389"/>
        <dbReference type="ChEBI" id="CHEBI:17976"/>
        <dbReference type="ChEBI" id="CHEBI:29101"/>
        <dbReference type="ChEBI" id="CHEBI:57540"/>
        <dbReference type="ChEBI" id="CHEBI:57945"/>
        <dbReference type="EC" id="7.2.1.1"/>
    </reaction>
</comment>
<comment type="subcellular location">
    <subcellularLocation>
        <location evidence="1">Cell inner membrane</location>
        <topology evidence="1">Multi-pass membrane protein</topology>
    </subcellularLocation>
    <subcellularLocation>
        <location evidence="14">Cell membrane</location>
        <topology evidence="14">Multi-pass membrane protein</topology>
    </subcellularLocation>
</comment>
<gene>
    <name evidence="14 15" type="primary">nqrE</name>
    <name evidence="15" type="ORF">VPR01S_10_01010</name>
</gene>
<dbReference type="InterPro" id="IPR010967">
    <property type="entry name" value="NqrE"/>
</dbReference>
<keyword evidence="8 14" id="KW-0520">NAD</keyword>
<comment type="caution">
    <text evidence="15">The sequence shown here is derived from an EMBL/GenBank/DDBJ whole genome shotgun (WGS) entry which is preliminary data.</text>
</comment>
<comment type="function">
    <text evidence="14">NQR complex catalyzes the reduction of ubiquinone-1 to ubiquinol by two successive reactions, coupled with the transport of Na(+) ions from the cytoplasm to the periplasm. NqrA to NqrE are probably involved in the second step, the conversion of ubisemiquinone to ubiquinol.</text>
</comment>
<evidence type="ECO:0000256" key="5">
    <source>
        <dbReference type="ARBA" id="ARBA00022692"/>
    </source>
</evidence>
<evidence type="ECO:0000256" key="4">
    <source>
        <dbReference type="ARBA" id="ARBA00022519"/>
    </source>
</evidence>
<feature type="transmembrane region" description="Helical" evidence="14">
    <location>
        <begin position="172"/>
        <end position="193"/>
    </location>
</feature>
<keyword evidence="16" id="KW-1185">Reference proteome</keyword>
<dbReference type="Proteomes" id="UP000016570">
    <property type="component" value="Unassembled WGS sequence"/>
</dbReference>
<keyword evidence="13 14" id="KW-0739">Sodium transport</keyword>
<evidence type="ECO:0000256" key="12">
    <source>
        <dbReference type="ARBA" id="ARBA00023136"/>
    </source>
</evidence>
<feature type="transmembrane region" description="Helical" evidence="14">
    <location>
        <begin position="140"/>
        <end position="160"/>
    </location>
</feature>
<organism evidence="15 16">
    <name type="scientific">Vibrio proteolyticus NBRC 13287</name>
    <dbReference type="NCBI Taxonomy" id="1219065"/>
    <lineage>
        <taxon>Bacteria</taxon>
        <taxon>Pseudomonadati</taxon>
        <taxon>Pseudomonadota</taxon>
        <taxon>Gammaproteobacteria</taxon>
        <taxon>Vibrionales</taxon>
        <taxon>Vibrionaceae</taxon>
        <taxon>Vibrio</taxon>
    </lineage>
</organism>
<evidence type="ECO:0000256" key="11">
    <source>
        <dbReference type="ARBA" id="ARBA00023075"/>
    </source>
</evidence>
<sequence>MEHYISLLVKSIFIENMALSFFLGMCTFLAVSKKVKTAFGLGVAVVVVLTIAVPVNNLVYNLVLKENALVEGVDLSFLNFITFIGVIAALVQILEMVLDRFFPPLYNALGIFLPLITVNCAIFGGVSFMVQRDYNFAESVVYGFGSGMGWMLAIVALAGIREKMKYSDVPPGLRGLGITFITVGLMALGFMSFSGVQL</sequence>
<evidence type="ECO:0000256" key="10">
    <source>
        <dbReference type="ARBA" id="ARBA00023065"/>
    </source>
</evidence>
<dbReference type="GO" id="GO:0009276">
    <property type="term" value="C:Gram-negative-bacterium-type cell wall"/>
    <property type="evidence" value="ECO:0007669"/>
    <property type="project" value="InterPro"/>
</dbReference>
<evidence type="ECO:0000256" key="14">
    <source>
        <dbReference type="HAMAP-Rule" id="MF_00429"/>
    </source>
</evidence>
<keyword evidence="10 14" id="KW-0406">Ion transport</keyword>
<evidence type="ECO:0000256" key="8">
    <source>
        <dbReference type="ARBA" id="ARBA00023027"/>
    </source>
</evidence>
<dbReference type="InterPro" id="IPR050133">
    <property type="entry name" value="NqrDE/RnfAE_oxidrdctase"/>
</dbReference>
<keyword evidence="6 14" id="KW-1278">Translocase</keyword>
<dbReference type="GO" id="GO:0005886">
    <property type="term" value="C:plasma membrane"/>
    <property type="evidence" value="ECO:0007669"/>
    <property type="project" value="UniProtKB-SubCell"/>
</dbReference>
<dbReference type="NCBIfam" id="TIGR01940">
    <property type="entry name" value="nqrE"/>
    <property type="match status" value="1"/>
</dbReference>
<feature type="transmembrane region" description="Helical" evidence="14">
    <location>
        <begin position="75"/>
        <end position="94"/>
    </location>
</feature>
<comment type="similarity">
    <text evidence="14">Belongs to the NqrDE/RnfAE family.</text>
</comment>
<keyword evidence="12 14" id="KW-0472">Membrane</keyword>
<feature type="transmembrane region" description="Helical" evidence="14">
    <location>
        <begin position="106"/>
        <end position="128"/>
    </location>
</feature>
<dbReference type="eggNOG" id="COG2209">
    <property type="taxonomic scope" value="Bacteria"/>
</dbReference>
<evidence type="ECO:0000313" key="15">
    <source>
        <dbReference type="EMBL" id="GAD67905.1"/>
    </source>
</evidence>
<keyword evidence="3 14" id="KW-1003">Cell membrane</keyword>
<dbReference type="PANTHER" id="PTHR30335">
    <property type="entry name" value="INTEGRAL MEMBRANE PROTEIN OF SOXR-REDUCING COMPLEX"/>
    <property type="match status" value="1"/>
</dbReference>
<keyword evidence="5 14" id="KW-0812">Transmembrane</keyword>
<protein>
    <recommendedName>
        <fullName evidence="14">Na(+)-translocating NADH-quinone reductase subunit E</fullName>
        <shortName evidence="14">Na(+)-NQR subunit E</shortName>
        <shortName evidence="14">Na(+)-translocating NQR subunit E</shortName>
        <ecNumber evidence="14">7.2.1.1</ecNumber>
    </recommendedName>
    <alternativeName>
        <fullName evidence="14">NQR complex subunit E</fullName>
    </alternativeName>
    <alternativeName>
        <fullName evidence="14">NQR-1 subunit E</fullName>
    </alternativeName>
</protein>
<evidence type="ECO:0000256" key="1">
    <source>
        <dbReference type="ARBA" id="ARBA00004429"/>
    </source>
</evidence>
<feature type="transmembrane region" description="Helical" evidence="14">
    <location>
        <begin position="38"/>
        <end position="55"/>
    </location>
</feature>
<keyword evidence="7 14" id="KW-1133">Transmembrane helix</keyword>
<dbReference type="AlphaFoldDB" id="U3A2K3"/>
<evidence type="ECO:0000256" key="13">
    <source>
        <dbReference type="ARBA" id="ARBA00023201"/>
    </source>
</evidence>
<evidence type="ECO:0000256" key="2">
    <source>
        <dbReference type="ARBA" id="ARBA00022448"/>
    </source>
</evidence>
<dbReference type="GO" id="GO:0022904">
    <property type="term" value="P:respiratory electron transport chain"/>
    <property type="evidence" value="ECO:0007669"/>
    <property type="project" value="InterPro"/>
</dbReference>
<accession>U3A2K3</accession>
<evidence type="ECO:0000256" key="3">
    <source>
        <dbReference type="ARBA" id="ARBA00022475"/>
    </source>
</evidence>
<name>U3A2K3_VIBPR</name>
<dbReference type="Pfam" id="PF02508">
    <property type="entry name" value="Rnf-Nqr"/>
    <property type="match status" value="1"/>
</dbReference>
<keyword evidence="9 14" id="KW-0915">Sodium</keyword>
<dbReference type="InterPro" id="IPR003667">
    <property type="entry name" value="NqrDE/RnfAE"/>
</dbReference>
<evidence type="ECO:0000256" key="6">
    <source>
        <dbReference type="ARBA" id="ARBA00022967"/>
    </source>
</evidence>
<keyword evidence="4" id="KW-0997">Cell inner membrane</keyword>
<dbReference type="GO" id="GO:0006814">
    <property type="term" value="P:sodium ion transport"/>
    <property type="evidence" value="ECO:0007669"/>
    <property type="project" value="UniProtKB-UniRule"/>
</dbReference>
<evidence type="ECO:0000256" key="9">
    <source>
        <dbReference type="ARBA" id="ARBA00023053"/>
    </source>
</evidence>
<dbReference type="STRING" id="1219065.VPR01S_10_01010"/>
<proteinExistence type="inferred from homology"/>
<reference evidence="15 16" key="1">
    <citation type="submission" date="2013-09" db="EMBL/GenBank/DDBJ databases">
        <title>Whole genome shotgun sequence of Vibrio proteolyticus NBRC 13287.</title>
        <authorList>
            <person name="Isaki S."/>
            <person name="Hosoyama A."/>
            <person name="Numata M."/>
            <person name="Hashimoto M."/>
            <person name="Hosoyama Y."/>
            <person name="Tsuchikane K."/>
            <person name="Noguchi M."/>
            <person name="Hirakata S."/>
            <person name="Ichikawa N."/>
            <person name="Ohji S."/>
            <person name="Yamazoe A."/>
            <person name="Fujita N."/>
        </authorList>
    </citation>
    <scope>NUCLEOTIDE SEQUENCE [LARGE SCALE GENOMIC DNA]</scope>
    <source>
        <strain evidence="15 16">NBRC 13287</strain>
    </source>
</reference>
<comment type="subunit">
    <text evidence="14">Composed of six subunits; NqrA, NqrB, NqrC, NqrD, NqrE and NqrF.</text>
</comment>
<dbReference type="EMBL" id="BATJ01000010">
    <property type="protein sequence ID" value="GAD67905.1"/>
    <property type="molecule type" value="Genomic_DNA"/>
</dbReference>
<dbReference type="RefSeq" id="WP_021705876.1">
    <property type="nucleotide sequence ID" value="NZ_BATJ01000010.1"/>
</dbReference>
<evidence type="ECO:0000256" key="7">
    <source>
        <dbReference type="ARBA" id="ARBA00022989"/>
    </source>
</evidence>
<evidence type="ECO:0000313" key="16">
    <source>
        <dbReference type="Proteomes" id="UP000016570"/>
    </source>
</evidence>
<dbReference type="EC" id="7.2.1.1" evidence="14"/>
<feature type="transmembrane region" description="Helical" evidence="14">
    <location>
        <begin position="12"/>
        <end position="31"/>
    </location>
</feature>
<dbReference type="HAMAP" id="MF_00429">
    <property type="entry name" value="NqrE"/>
    <property type="match status" value="1"/>
</dbReference>
<dbReference type="GO" id="GO:0016655">
    <property type="term" value="F:oxidoreductase activity, acting on NAD(P)H, quinone or similar compound as acceptor"/>
    <property type="evidence" value="ECO:0007669"/>
    <property type="project" value="UniProtKB-UniRule"/>
</dbReference>
<dbReference type="PIRSF" id="PIRSF006102">
    <property type="entry name" value="NQR_DE"/>
    <property type="match status" value="1"/>
</dbReference>
<keyword evidence="11 14" id="KW-0830">Ubiquinone</keyword>
<dbReference type="PANTHER" id="PTHR30335:SF1">
    <property type="entry name" value="NA(+)-TRANSLOCATING NADH-QUINONE REDUCTASE SUBUNIT E"/>
    <property type="match status" value="1"/>
</dbReference>